<dbReference type="GO" id="GO:0004422">
    <property type="term" value="F:hypoxanthine phosphoribosyltransferase activity"/>
    <property type="evidence" value="ECO:0007669"/>
    <property type="project" value="TreeGrafter"/>
</dbReference>
<dbReference type="InterPro" id="IPR050408">
    <property type="entry name" value="HGPRT"/>
</dbReference>
<organism evidence="4 5">
    <name type="scientific">Candidatus Accumulibacter adjunctus</name>
    <dbReference type="NCBI Taxonomy" id="1454001"/>
    <lineage>
        <taxon>Bacteria</taxon>
        <taxon>Pseudomonadati</taxon>
        <taxon>Pseudomonadota</taxon>
        <taxon>Betaproteobacteria</taxon>
        <taxon>Candidatus Accumulibacter</taxon>
    </lineage>
</organism>
<dbReference type="PANTHER" id="PTHR43340">
    <property type="entry name" value="HYPOXANTHINE-GUANINE PHOSPHORIBOSYLTRANSFERASE"/>
    <property type="match status" value="1"/>
</dbReference>
<dbReference type="GO" id="GO:0032264">
    <property type="term" value="P:IMP salvage"/>
    <property type="evidence" value="ECO:0007669"/>
    <property type="project" value="TreeGrafter"/>
</dbReference>
<dbReference type="EC" id="2.4.2.8" evidence="4"/>
<proteinExistence type="predicted"/>
<evidence type="ECO:0000313" key="5">
    <source>
        <dbReference type="Proteomes" id="UP000020218"/>
    </source>
</evidence>
<dbReference type="GO" id="GO:0005829">
    <property type="term" value="C:cytosol"/>
    <property type="evidence" value="ECO:0007669"/>
    <property type="project" value="TreeGrafter"/>
</dbReference>
<comment type="catalytic activity">
    <reaction evidence="2">
        <text>IMP + diphosphate = hypoxanthine + 5-phospho-alpha-D-ribose 1-diphosphate</text>
        <dbReference type="Rhea" id="RHEA:17973"/>
        <dbReference type="ChEBI" id="CHEBI:17368"/>
        <dbReference type="ChEBI" id="CHEBI:33019"/>
        <dbReference type="ChEBI" id="CHEBI:58017"/>
        <dbReference type="ChEBI" id="CHEBI:58053"/>
        <dbReference type="EC" id="2.4.2.8"/>
    </reaction>
    <physiologicalReaction direction="right-to-left" evidence="2">
        <dbReference type="Rhea" id="RHEA:17975"/>
    </physiologicalReaction>
</comment>
<sequence length="190" mass="20318">MASGAGKAMIDPRQALAILAAAELIHSADSVAAAVSRVAGAIGEQLCDRNPLLLCVMNGGVPFAGHLMTQLGFPLDFDYVHVSRYGQETSGGALAWLRLPSIPVRGRTVLLVDDILDEGLTLAAIRERLLQDGADTCCTAVVADKLHGREKPITADFVALTVPDRFLFGYGMDVRGAWRNLPAIYAMRED</sequence>
<keyword evidence="4" id="KW-0808">Transferase</keyword>
<evidence type="ECO:0000259" key="3">
    <source>
        <dbReference type="Pfam" id="PF00156"/>
    </source>
</evidence>
<dbReference type="AlphaFoldDB" id="A0A011M4M7"/>
<dbReference type="GO" id="GO:0032263">
    <property type="term" value="P:GMP salvage"/>
    <property type="evidence" value="ECO:0007669"/>
    <property type="project" value="TreeGrafter"/>
</dbReference>
<dbReference type="STRING" id="1454001.AW08_03642"/>
<dbReference type="Gene3D" id="3.40.50.2020">
    <property type="match status" value="1"/>
</dbReference>
<dbReference type="EMBL" id="JFAX01000033">
    <property type="protein sequence ID" value="EXI64558.1"/>
    <property type="molecule type" value="Genomic_DNA"/>
</dbReference>
<accession>A0A011M4M7</accession>
<evidence type="ECO:0000313" key="4">
    <source>
        <dbReference type="EMBL" id="EXI64558.1"/>
    </source>
</evidence>
<evidence type="ECO:0000256" key="2">
    <source>
        <dbReference type="ARBA" id="ARBA00049402"/>
    </source>
</evidence>
<comment type="catalytic activity">
    <reaction evidence="1">
        <text>GMP + diphosphate = guanine + 5-phospho-alpha-D-ribose 1-diphosphate</text>
        <dbReference type="Rhea" id="RHEA:25424"/>
        <dbReference type="ChEBI" id="CHEBI:16235"/>
        <dbReference type="ChEBI" id="CHEBI:33019"/>
        <dbReference type="ChEBI" id="CHEBI:58017"/>
        <dbReference type="ChEBI" id="CHEBI:58115"/>
        <dbReference type="EC" id="2.4.2.8"/>
    </reaction>
    <physiologicalReaction direction="right-to-left" evidence="1">
        <dbReference type="Rhea" id="RHEA:25426"/>
    </physiologicalReaction>
</comment>
<protein>
    <submittedName>
        <fullName evidence="4">Hypoxanthine-guanine phosphoribosyltransferase</fullName>
        <ecNumber evidence="4">2.4.2.8</ecNumber>
    </submittedName>
</protein>
<keyword evidence="4" id="KW-0328">Glycosyltransferase</keyword>
<dbReference type="GO" id="GO:0046100">
    <property type="term" value="P:hypoxanthine metabolic process"/>
    <property type="evidence" value="ECO:0007669"/>
    <property type="project" value="TreeGrafter"/>
</dbReference>
<dbReference type="GO" id="GO:0006178">
    <property type="term" value="P:guanine salvage"/>
    <property type="evidence" value="ECO:0007669"/>
    <property type="project" value="TreeGrafter"/>
</dbReference>
<dbReference type="NCBIfam" id="NF006605">
    <property type="entry name" value="PRK09162.1"/>
    <property type="match status" value="1"/>
</dbReference>
<reference evidence="4" key="1">
    <citation type="submission" date="2014-02" db="EMBL/GenBank/DDBJ databases">
        <title>Expanding our view of genomic diversity in Candidatus Accumulibacter clades.</title>
        <authorList>
            <person name="Skennerton C.T."/>
            <person name="Barr J.J."/>
            <person name="Slater F.R."/>
            <person name="Bond P.L."/>
            <person name="Tyson G.W."/>
        </authorList>
    </citation>
    <scope>NUCLEOTIDE SEQUENCE [LARGE SCALE GENOMIC DNA]</scope>
</reference>
<name>A0A011M4M7_9PROT</name>
<dbReference type="InterPro" id="IPR029057">
    <property type="entry name" value="PRTase-like"/>
</dbReference>
<evidence type="ECO:0000256" key="1">
    <source>
        <dbReference type="ARBA" id="ARBA00048811"/>
    </source>
</evidence>
<dbReference type="SUPFAM" id="SSF53271">
    <property type="entry name" value="PRTase-like"/>
    <property type="match status" value="1"/>
</dbReference>
<dbReference type="PATRIC" id="fig|1454001.3.peg.3681"/>
<dbReference type="GO" id="GO:0000287">
    <property type="term" value="F:magnesium ion binding"/>
    <property type="evidence" value="ECO:0007669"/>
    <property type="project" value="TreeGrafter"/>
</dbReference>
<comment type="caution">
    <text evidence="4">The sequence shown here is derived from an EMBL/GenBank/DDBJ whole genome shotgun (WGS) entry which is preliminary data.</text>
</comment>
<dbReference type="PANTHER" id="PTHR43340:SF1">
    <property type="entry name" value="HYPOXANTHINE PHOSPHORIBOSYLTRANSFERASE"/>
    <property type="match status" value="1"/>
</dbReference>
<dbReference type="GO" id="GO:0052657">
    <property type="term" value="F:guanine phosphoribosyltransferase activity"/>
    <property type="evidence" value="ECO:0007669"/>
    <property type="project" value="RHEA"/>
</dbReference>
<feature type="domain" description="Phosphoribosyltransferase" evidence="3">
    <location>
        <begin position="27"/>
        <end position="173"/>
    </location>
</feature>
<keyword evidence="5" id="KW-1185">Reference proteome</keyword>
<dbReference type="InterPro" id="IPR000836">
    <property type="entry name" value="PRTase_dom"/>
</dbReference>
<dbReference type="Proteomes" id="UP000020218">
    <property type="component" value="Unassembled WGS sequence"/>
</dbReference>
<dbReference type="Pfam" id="PF00156">
    <property type="entry name" value="Pribosyltran"/>
    <property type="match status" value="1"/>
</dbReference>
<gene>
    <name evidence="4" type="primary">hpt</name>
    <name evidence="4" type="ORF">AW08_03642</name>
</gene>
<dbReference type="CDD" id="cd06223">
    <property type="entry name" value="PRTases_typeI"/>
    <property type="match status" value="1"/>
</dbReference>